<dbReference type="OrthoDB" id="3145928at2759"/>
<dbReference type="AlphaFoldDB" id="A0A1Q5UD71"/>
<sequence length="423" mass="47885">MEPAVWDAIISLSALYERPPLHETPPFWLINAPAVVRSQTHREALVWYSRSLAVLQQRINQGTANLGVSLISCILFIAIELLQGNRKAALGLYKQGAQLLINADRGPWITTLTPIFRRIGTWVFINDGTLNENWDLNMTVPSGRFVSIDEARNVLCGIVAEMKTLDNATKCHWKQAAASRKYQVLALETQRDHLRRQLDRWHRLFMSFKSSDTSDSQDAIGTVDGASALLLMTYTSVLIEIETILDTDQAAYDEHELEFQKILEYATTAIAATRNPDGTQPPFMFEMGVFLPLFITALKCRFPQLRRQAIRLMMEEAPPAQGLFMCGPAAHVIAVIVALEENPSVASEQPLEVSRFLKEPDCIPPSRNRVWEFSVSSDMNSEGKMQNWLHYSIRNFDDDDEGRIQFTQRSILFPGLNTPLYEL</sequence>
<proteinExistence type="predicted"/>
<keyword evidence="6" id="KW-0539">Nucleus</keyword>
<evidence type="ECO:0000256" key="2">
    <source>
        <dbReference type="ARBA" id="ARBA00022833"/>
    </source>
</evidence>
<dbReference type="PANTHER" id="PTHR36206:SF14">
    <property type="entry name" value="ZN(2)-C6 FUNGAL-TYPE DOMAIN-CONTAINING PROTEIN-RELATED"/>
    <property type="match status" value="1"/>
</dbReference>
<dbReference type="GO" id="GO:0003677">
    <property type="term" value="F:DNA binding"/>
    <property type="evidence" value="ECO:0007669"/>
    <property type="project" value="UniProtKB-KW"/>
</dbReference>
<dbReference type="Proteomes" id="UP000186955">
    <property type="component" value="Unassembled WGS sequence"/>
</dbReference>
<keyword evidence="5" id="KW-0804">Transcription</keyword>
<evidence type="ECO:0000256" key="6">
    <source>
        <dbReference type="ARBA" id="ARBA00023242"/>
    </source>
</evidence>
<accession>A0A1Q5UD71</accession>
<evidence type="ECO:0008006" key="9">
    <source>
        <dbReference type="Google" id="ProtNLM"/>
    </source>
</evidence>
<name>A0A1Q5UD71_9EURO</name>
<dbReference type="STRING" id="1316194.A0A1Q5UD71"/>
<gene>
    <name evidence="7" type="ORF">PENSUB_4138</name>
</gene>
<dbReference type="PANTHER" id="PTHR36206">
    <property type="entry name" value="ASPERCRYPTIN BIOSYNTHESIS CLUSTER-SPECIFIC TRANSCRIPTION REGULATOR ATNN-RELATED"/>
    <property type="match status" value="1"/>
</dbReference>
<evidence type="ECO:0000256" key="5">
    <source>
        <dbReference type="ARBA" id="ARBA00023163"/>
    </source>
</evidence>
<evidence type="ECO:0000313" key="8">
    <source>
        <dbReference type="Proteomes" id="UP000186955"/>
    </source>
</evidence>
<dbReference type="InterPro" id="IPR052360">
    <property type="entry name" value="Transcr_Regulatory_Proteins"/>
</dbReference>
<organism evidence="7 8">
    <name type="scientific">Penicillium subrubescens</name>
    <dbReference type="NCBI Taxonomy" id="1316194"/>
    <lineage>
        <taxon>Eukaryota</taxon>
        <taxon>Fungi</taxon>
        <taxon>Dikarya</taxon>
        <taxon>Ascomycota</taxon>
        <taxon>Pezizomycotina</taxon>
        <taxon>Eurotiomycetes</taxon>
        <taxon>Eurotiomycetidae</taxon>
        <taxon>Eurotiales</taxon>
        <taxon>Aspergillaceae</taxon>
        <taxon>Penicillium</taxon>
    </lineage>
</organism>
<keyword evidence="1" id="KW-0479">Metal-binding</keyword>
<evidence type="ECO:0000256" key="1">
    <source>
        <dbReference type="ARBA" id="ARBA00022723"/>
    </source>
</evidence>
<keyword evidence="4" id="KW-0238">DNA-binding</keyword>
<evidence type="ECO:0000256" key="4">
    <source>
        <dbReference type="ARBA" id="ARBA00023125"/>
    </source>
</evidence>
<comment type="caution">
    <text evidence="7">The sequence shown here is derived from an EMBL/GenBank/DDBJ whole genome shotgun (WGS) entry which is preliminary data.</text>
</comment>
<evidence type="ECO:0000313" key="7">
    <source>
        <dbReference type="EMBL" id="OKP10414.1"/>
    </source>
</evidence>
<keyword evidence="8" id="KW-1185">Reference proteome</keyword>
<reference evidence="7 8" key="1">
    <citation type="submission" date="2016-10" db="EMBL/GenBank/DDBJ databases">
        <title>Genome sequence of the ascomycete fungus Penicillium subrubescens.</title>
        <authorList>
            <person name="De Vries R.P."/>
            <person name="Peng M."/>
            <person name="Dilokpimol A."/>
            <person name="Hilden K."/>
            <person name="Makela M.R."/>
            <person name="Grigoriev I."/>
            <person name="Riley R."/>
            <person name="Granchi Z."/>
        </authorList>
    </citation>
    <scope>NUCLEOTIDE SEQUENCE [LARGE SCALE GENOMIC DNA]</scope>
    <source>
        <strain evidence="7 8">CBS 132785</strain>
    </source>
</reference>
<keyword evidence="2" id="KW-0862">Zinc</keyword>
<protein>
    <recommendedName>
        <fullName evidence="9">C6 zinc finger domain protein</fullName>
    </recommendedName>
</protein>
<dbReference type="GO" id="GO:0046872">
    <property type="term" value="F:metal ion binding"/>
    <property type="evidence" value="ECO:0007669"/>
    <property type="project" value="UniProtKB-KW"/>
</dbReference>
<dbReference type="EMBL" id="MNBE01000347">
    <property type="protein sequence ID" value="OKP10414.1"/>
    <property type="molecule type" value="Genomic_DNA"/>
</dbReference>
<evidence type="ECO:0000256" key="3">
    <source>
        <dbReference type="ARBA" id="ARBA00023015"/>
    </source>
</evidence>
<keyword evidence="3" id="KW-0805">Transcription regulation</keyword>